<accession>A0A0M3K1C3</accession>
<sequence length="261" mass="30506">MKLFDVGLFVILVDSVASFYILAAPGRLFRLRDNSIDSGHRAFSDRSPRGFRGYPHSTDDPLWLADLNNQKIKINEIRFGLSVDERSSSPEYFQLSTKRPQLSRSSKRPPRFAKSLLWERVNSISASMLLKSSAALFLVLICLDLSMQLSFFDEPSEDEDEVRRKRQSNYFPSMRYDILSRFPLPYQYPLRVNKRSPRGLPPPSWILFDESNRFDPRDDFDMDDDIEKRSREPYAYPVPHFHDKKKRSPGAWMPTEEKKSV</sequence>
<dbReference type="EMBL" id="UYRR01031604">
    <property type="protein sequence ID" value="VDK51359.1"/>
    <property type="molecule type" value="Genomic_DNA"/>
</dbReference>
<reference evidence="3 4" key="2">
    <citation type="submission" date="2018-11" db="EMBL/GenBank/DDBJ databases">
        <authorList>
            <consortium name="Pathogen Informatics"/>
        </authorList>
    </citation>
    <scope>NUCLEOTIDE SEQUENCE [LARGE SCALE GENOMIC DNA]</scope>
</reference>
<evidence type="ECO:0000256" key="2">
    <source>
        <dbReference type="SAM" id="Phobius"/>
    </source>
</evidence>
<reference evidence="5" key="1">
    <citation type="submission" date="2017-02" db="UniProtKB">
        <authorList>
            <consortium name="WormBaseParasite"/>
        </authorList>
    </citation>
    <scope>IDENTIFICATION</scope>
</reference>
<keyword evidence="2" id="KW-0472">Membrane</keyword>
<gene>
    <name evidence="3" type="ORF">ASIM_LOCUS14072</name>
</gene>
<evidence type="ECO:0000313" key="5">
    <source>
        <dbReference type="WBParaSite" id="ASIM_0001466201-mRNA-1"/>
    </source>
</evidence>
<keyword evidence="2" id="KW-1133">Transmembrane helix</keyword>
<proteinExistence type="predicted"/>
<dbReference type="Proteomes" id="UP000267096">
    <property type="component" value="Unassembled WGS sequence"/>
</dbReference>
<protein>
    <submittedName>
        <fullName evidence="3 5">Uncharacterized protein</fullName>
    </submittedName>
</protein>
<keyword evidence="2" id="KW-0812">Transmembrane</keyword>
<dbReference type="WBParaSite" id="ASIM_0001466201-mRNA-1">
    <property type="protein sequence ID" value="ASIM_0001466201-mRNA-1"/>
    <property type="gene ID" value="ASIM_0001466201"/>
</dbReference>
<organism evidence="5">
    <name type="scientific">Anisakis simplex</name>
    <name type="common">Herring worm</name>
    <dbReference type="NCBI Taxonomy" id="6269"/>
    <lineage>
        <taxon>Eukaryota</taxon>
        <taxon>Metazoa</taxon>
        <taxon>Ecdysozoa</taxon>
        <taxon>Nematoda</taxon>
        <taxon>Chromadorea</taxon>
        <taxon>Rhabditida</taxon>
        <taxon>Spirurina</taxon>
        <taxon>Ascaridomorpha</taxon>
        <taxon>Ascaridoidea</taxon>
        <taxon>Anisakidae</taxon>
        <taxon>Anisakis</taxon>
        <taxon>Anisakis simplex complex</taxon>
    </lineage>
</organism>
<evidence type="ECO:0000256" key="1">
    <source>
        <dbReference type="SAM" id="MobiDB-lite"/>
    </source>
</evidence>
<dbReference type="AlphaFoldDB" id="A0A0M3K1C3"/>
<evidence type="ECO:0000313" key="3">
    <source>
        <dbReference type="EMBL" id="VDK51359.1"/>
    </source>
</evidence>
<feature type="transmembrane region" description="Helical" evidence="2">
    <location>
        <begin position="6"/>
        <end position="23"/>
    </location>
</feature>
<feature type="region of interest" description="Disordered" evidence="1">
    <location>
        <begin position="213"/>
        <end position="261"/>
    </location>
</feature>
<evidence type="ECO:0000313" key="4">
    <source>
        <dbReference type="Proteomes" id="UP000267096"/>
    </source>
</evidence>
<keyword evidence="4" id="KW-1185">Reference proteome</keyword>
<name>A0A0M3K1C3_ANISI</name>